<evidence type="ECO:0000313" key="1">
    <source>
        <dbReference type="EMBL" id="VXA56872.1"/>
    </source>
</evidence>
<gene>
    <name evidence="1" type="ORF">ACI8B_300004</name>
</gene>
<sequence>MQVSGLRMNQNRFDACPALAVLPSQHRYEDSGEGGNRKLAVE</sequence>
<dbReference type="AlphaFoldDB" id="A0A653K871"/>
<protein>
    <submittedName>
        <fullName evidence="1">Uncharacterized protein</fullName>
    </submittedName>
</protein>
<evidence type="ECO:0000313" key="2">
    <source>
        <dbReference type="Proteomes" id="UP000430404"/>
    </source>
</evidence>
<dbReference type="Proteomes" id="UP000430404">
    <property type="component" value="Unassembled WGS sequence"/>
</dbReference>
<dbReference type="EMBL" id="CABWKZ010000024">
    <property type="protein sequence ID" value="VXA56872.1"/>
    <property type="molecule type" value="Genomic_DNA"/>
</dbReference>
<reference evidence="1 2" key="1">
    <citation type="submission" date="2019-10" db="EMBL/GenBank/DDBJ databases">
        <authorList>
            <person name="Karimi E."/>
        </authorList>
    </citation>
    <scope>NUCLEOTIDE SEQUENCE [LARGE SCALE GENOMIC DNA]</scope>
    <source>
        <strain evidence="1">Acinetobacter sp. 8BE</strain>
    </source>
</reference>
<accession>A0A653K871</accession>
<organism evidence="1 2">
    <name type="scientific">Acinetobacter proteolyticus</name>
    <dbReference type="NCBI Taxonomy" id="1776741"/>
    <lineage>
        <taxon>Bacteria</taxon>
        <taxon>Pseudomonadati</taxon>
        <taxon>Pseudomonadota</taxon>
        <taxon>Gammaproteobacteria</taxon>
        <taxon>Moraxellales</taxon>
        <taxon>Moraxellaceae</taxon>
        <taxon>Acinetobacter</taxon>
    </lineage>
</organism>
<proteinExistence type="predicted"/>
<name>A0A653K871_9GAMM</name>